<dbReference type="AlphaFoldDB" id="A0A6G0JG96"/>
<dbReference type="EMBL" id="QXFX01008021">
    <property type="protein sequence ID" value="KAE9056124.1"/>
    <property type="molecule type" value="Genomic_DNA"/>
</dbReference>
<evidence type="ECO:0000313" key="1">
    <source>
        <dbReference type="EMBL" id="KAE9056124.1"/>
    </source>
</evidence>
<comment type="caution">
    <text evidence="1">The sequence shown here is derived from an EMBL/GenBank/DDBJ whole genome shotgun (WGS) entry which is preliminary data.</text>
</comment>
<dbReference type="Proteomes" id="UP000488956">
    <property type="component" value="Unassembled WGS sequence"/>
</dbReference>
<evidence type="ECO:0000313" key="2">
    <source>
        <dbReference type="Proteomes" id="UP000488956"/>
    </source>
</evidence>
<reference evidence="1 2" key="1">
    <citation type="submission" date="2018-09" db="EMBL/GenBank/DDBJ databases">
        <title>Genomic investigation of the strawberry pathogen Phytophthora fragariae indicates pathogenicity is determined by transcriptional variation in three key races.</title>
        <authorList>
            <person name="Adams T.M."/>
            <person name="Armitage A.D."/>
            <person name="Sobczyk M.K."/>
            <person name="Bates H.J."/>
            <person name="Dunwell J.M."/>
            <person name="Nellist C.F."/>
            <person name="Harrison R.J."/>
        </authorList>
    </citation>
    <scope>NUCLEOTIDE SEQUENCE [LARGE SCALE GENOMIC DNA]</scope>
    <source>
        <strain evidence="1 2">ONT-3</strain>
    </source>
</reference>
<proteinExistence type="predicted"/>
<name>A0A6G0JG96_9STRA</name>
<accession>A0A6G0JG96</accession>
<sequence length="136" mass="15181">MQWLKARSPGKGENYQTQNTVLRLPVVHRLSSSLRRLARLAARTTVAESFSLTCVSTIVHRNKRMHASSLHSARVVAQLGGNRERLACALQFRIVDPDACLLEDVHHLTSDLGVVEQEGYIAARGRRTAEREARPS</sequence>
<organism evidence="1 2">
    <name type="scientific">Phytophthora fragariae</name>
    <dbReference type="NCBI Taxonomy" id="53985"/>
    <lineage>
        <taxon>Eukaryota</taxon>
        <taxon>Sar</taxon>
        <taxon>Stramenopiles</taxon>
        <taxon>Oomycota</taxon>
        <taxon>Peronosporomycetes</taxon>
        <taxon>Peronosporales</taxon>
        <taxon>Peronosporaceae</taxon>
        <taxon>Phytophthora</taxon>
    </lineage>
</organism>
<gene>
    <name evidence="1" type="ORF">PF010_g31881</name>
</gene>
<protein>
    <submittedName>
        <fullName evidence="1">Uncharacterized protein</fullName>
    </submittedName>
</protein>